<dbReference type="PROSITE" id="PS51745">
    <property type="entry name" value="PB1"/>
    <property type="match status" value="1"/>
</dbReference>
<proteinExistence type="predicted"/>
<dbReference type="Pfam" id="PF00564">
    <property type="entry name" value="PB1"/>
    <property type="match status" value="1"/>
</dbReference>
<dbReference type="OrthoDB" id="3596986at2759"/>
<keyword evidence="3" id="KW-1185">Reference proteome</keyword>
<dbReference type="SMART" id="SM00666">
    <property type="entry name" value="PB1"/>
    <property type="match status" value="1"/>
</dbReference>
<dbReference type="Gene3D" id="3.10.20.90">
    <property type="entry name" value="Phosphatidylinositol 3-kinase Catalytic Subunit, Chain A, domain 1"/>
    <property type="match status" value="1"/>
</dbReference>
<feature type="domain" description="PB1" evidence="1">
    <location>
        <begin position="7"/>
        <end position="86"/>
    </location>
</feature>
<accession>A0A015L1B0</accession>
<dbReference type="EMBL" id="JEMT01014174">
    <property type="protein sequence ID" value="EXX73609.1"/>
    <property type="molecule type" value="Genomic_DNA"/>
</dbReference>
<dbReference type="SUPFAM" id="SSF54277">
    <property type="entry name" value="CAD &amp; PB1 domains"/>
    <property type="match status" value="1"/>
</dbReference>
<name>A0A015L1B0_RHIIW</name>
<dbReference type="HOGENOM" id="CLU_110362_0_0_1"/>
<dbReference type="InterPro" id="IPR053793">
    <property type="entry name" value="PB1-like"/>
</dbReference>
<reference evidence="2 3" key="1">
    <citation type="submission" date="2014-02" db="EMBL/GenBank/DDBJ databases">
        <title>Single nucleus genome sequencing reveals high similarity among nuclei of an endomycorrhizal fungus.</title>
        <authorList>
            <person name="Lin K."/>
            <person name="Geurts R."/>
            <person name="Zhang Z."/>
            <person name="Limpens E."/>
            <person name="Saunders D.G."/>
            <person name="Mu D."/>
            <person name="Pang E."/>
            <person name="Cao H."/>
            <person name="Cha H."/>
            <person name="Lin T."/>
            <person name="Zhou Q."/>
            <person name="Shang Y."/>
            <person name="Li Y."/>
            <person name="Ivanov S."/>
            <person name="Sharma T."/>
            <person name="Velzen R.V."/>
            <person name="Ruijter N.D."/>
            <person name="Aanen D.K."/>
            <person name="Win J."/>
            <person name="Kamoun S."/>
            <person name="Bisseling T."/>
            <person name="Huang S."/>
        </authorList>
    </citation>
    <scope>NUCLEOTIDE SEQUENCE [LARGE SCALE GENOMIC DNA]</scope>
    <source>
        <strain evidence="3">DAOM197198w</strain>
    </source>
</reference>
<gene>
    <name evidence="2" type="ORF">RirG_058810</name>
</gene>
<dbReference type="STRING" id="1432141.A0A015L1B0"/>
<evidence type="ECO:0000313" key="3">
    <source>
        <dbReference type="Proteomes" id="UP000022910"/>
    </source>
</evidence>
<organism evidence="2 3">
    <name type="scientific">Rhizophagus irregularis (strain DAOM 197198w)</name>
    <name type="common">Glomus intraradices</name>
    <dbReference type="NCBI Taxonomy" id="1432141"/>
    <lineage>
        <taxon>Eukaryota</taxon>
        <taxon>Fungi</taxon>
        <taxon>Fungi incertae sedis</taxon>
        <taxon>Mucoromycota</taxon>
        <taxon>Glomeromycotina</taxon>
        <taxon>Glomeromycetes</taxon>
        <taxon>Glomerales</taxon>
        <taxon>Glomeraceae</taxon>
        <taxon>Rhizophagus</taxon>
    </lineage>
</organism>
<dbReference type="Gene3D" id="2.170.130.20">
    <property type="entry name" value="LCCL-like domain"/>
    <property type="match status" value="1"/>
</dbReference>
<dbReference type="InterPro" id="IPR036609">
    <property type="entry name" value="LCCL_sf"/>
</dbReference>
<protein>
    <recommendedName>
        <fullName evidence="1">PB1 domain-containing protein</fullName>
    </recommendedName>
</protein>
<dbReference type="AlphaFoldDB" id="A0A015L1B0"/>
<dbReference type="Proteomes" id="UP000022910">
    <property type="component" value="Unassembled WGS sequence"/>
</dbReference>
<comment type="caution">
    <text evidence="2">The sequence shown here is derived from an EMBL/GenBank/DDBJ whole genome shotgun (WGS) entry which is preliminary data.</text>
</comment>
<sequence length="218" mass="24988">MNSQTESMIIKARHTSHGETKARKIYADKNIKLEELEYKIRERFDISYEKGIEIFYLDEENDRVIVSFEDELMLALRNSKIPVFEIIVKPKTVDNECIYPQVPKGKPGDCVEVLVESQYLTLPNAMRDDTKAWGTYSYTNDSDIVKVLAHSEKVDLPDDPPPYNVIATLRLLPGNLKYIGTTIHGITTLNYGPYDLSYIIESIRLVPISEKSYFNISS</sequence>
<evidence type="ECO:0000313" key="2">
    <source>
        <dbReference type="EMBL" id="EXX73609.1"/>
    </source>
</evidence>
<evidence type="ECO:0000259" key="1">
    <source>
        <dbReference type="PROSITE" id="PS51745"/>
    </source>
</evidence>
<dbReference type="InterPro" id="IPR000270">
    <property type="entry name" value="PB1_dom"/>
</dbReference>
<dbReference type="SMR" id="A0A015L1B0"/>